<proteinExistence type="predicted"/>
<gene>
    <name evidence="1" type="ORF">CYMTET_32400</name>
</gene>
<sequence length="280" mass="30989">MDAKILSRVRDALVEGAIYSGTLQQFTTFYDLTYVVGKTVAVPSFVVEARESFGWTQSVYYCCQAFVTIEQFGLNKEPVYISADAKDGDGPRLLIQAESKPELGFTVCHLDVRKQHIEGGDEEWWKGQDTVVKLDRTVSDEEARMKNAAKLLGIVEGAHFKGQALHPILRPYAIEYQFVKLVPTAGEHPLKVRTEHCEISSKPQVCCAGKQSIPEFGIVGADVMIMADVYKENRRVLVVPMDKPEVGVTVAHLSSNGKEISGGEEGWWIGQTPTISALRV</sequence>
<accession>A0AAE0KS90</accession>
<name>A0AAE0KS90_9CHLO</name>
<comment type="caution">
    <text evidence="1">The sequence shown here is derived from an EMBL/GenBank/DDBJ whole genome shotgun (WGS) entry which is preliminary data.</text>
</comment>
<organism evidence="1 2">
    <name type="scientific">Cymbomonas tetramitiformis</name>
    <dbReference type="NCBI Taxonomy" id="36881"/>
    <lineage>
        <taxon>Eukaryota</taxon>
        <taxon>Viridiplantae</taxon>
        <taxon>Chlorophyta</taxon>
        <taxon>Pyramimonadophyceae</taxon>
        <taxon>Pyramimonadales</taxon>
        <taxon>Pyramimonadaceae</taxon>
        <taxon>Cymbomonas</taxon>
    </lineage>
</organism>
<dbReference type="EMBL" id="LGRX02019453">
    <property type="protein sequence ID" value="KAK3258559.1"/>
    <property type="molecule type" value="Genomic_DNA"/>
</dbReference>
<protein>
    <submittedName>
        <fullName evidence="1">Uncharacterized protein</fullName>
    </submittedName>
</protein>
<dbReference type="Proteomes" id="UP001190700">
    <property type="component" value="Unassembled WGS sequence"/>
</dbReference>
<evidence type="ECO:0000313" key="1">
    <source>
        <dbReference type="EMBL" id="KAK3258559.1"/>
    </source>
</evidence>
<dbReference type="AlphaFoldDB" id="A0AAE0KS90"/>
<keyword evidence="2" id="KW-1185">Reference proteome</keyword>
<reference evidence="1 2" key="1">
    <citation type="journal article" date="2015" name="Genome Biol. Evol.">
        <title>Comparative Genomics of a Bacterivorous Green Alga Reveals Evolutionary Causalities and Consequences of Phago-Mixotrophic Mode of Nutrition.</title>
        <authorList>
            <person name="Burns J.A."/>
            <person name="Paasch A."/>
            <person name="Narechania A."/>
            <person name="Kim E."/>
        </authorList>
    </citation>
    <scope>NUCLEOTIDE SEQUENCE [LARGE SCALE GENOMIC DNA]</scope>
    <source>
        <strain evidence="1 2">PLY_AMNH</strain>
    </source>
</reference>
<evidence type="ECO:0000313" key="2">
    <source>
        <dbReference type="Proteomes" id="UP001190700"/>
    </source>
</evidence>